<organism evidence="2 3">
    <name type="scientific">Novosphingobium panipatense</name>
    <dbReference type="NCBI Taxonomy" id="428991"/>
    <lineage>
        <taxon>Bacteria</taxon>
        <taxon>Pseudomonadati</taxon>
        <taxon>Pseudomonadota</taxon>
        <taxon>Alphaproteobacteria</taxon>
        <taxon>Sphingomonadales</taxon>
        <taxon>Sphingomonadaceae</taxon>
        <taxon>Novosphingobium</taxon>
    </lineage>
</organism>
<dbReference type="EMBL" id="FXUI01000007">
    <property type="protein sequence ID" value="SMP74813.1"/>
    <property type="molecule type" value="Genomic_DNA"/>
</dbReference>
<dbReference type="RefSeq" id="WP_283406555.1">
    <property type="nucleotide sequence ID" value="NZ_FXUI01000007.1"/>
</dbReference>
<keyword evidence="3" id="KW-1185">Reference proteome</keyword>
<proteinExistence type="predicted"/>
<feature type="transmembrane region" description="Helical" evidence="1">
    <location>
        <begin position="255"/>
        <end position="279"/>
    </location>
</feature>
<name>A0ABY1QLH6_9SPHN</name>
<reference evidence="2 3" key="1">
    <citation type="submission" date="2017-05" db="EMBL/GenBank/DDBJ databases">
        <authorList>
            <person name="Varghese N."/>
            <person name="Submissions S."/>
        </authorList>
    </citation>
    <scope>NUCLEOTIDE SEQUENCE [LARGE SCALE GENOMIC DNA]</scope>
    <source>
        <strain evidence="2 3">SM16</strain>
    </source>
</reference>
<keyword evidence="1" id="KW-0472">Membrane</keyword>
<feature type="transmembrane region" description="Helical" evidence="1">
    <location>
        <begin position="213"/>
        <end position="235"/>
    </location>
</feature>
<feature type="transmembrane region" description="Helical" evidence="1">
    <location>
        <begin position="291"/>
        <end position="314"/>
    </location>
</feature>
<keyword evidence="1" id="KW-1133">Transmembrane helix</keyword>
<dbReference type="Proteomes" id="UP001157910">
    <property type="component" value="Unassembled WGS sequence"/>
</dbReference>
<protein>
    <recommendedName>
        <fullName evidence="4">Glycosyltransferase RgtA/B/C/D-like domain-containing protein</fullName>
    </recommendedName>
</protein>
<feature type="transmembrane region" description="Helical" evidence="1">
    <location>
        <begin position="94"/>
        <end position="113"/>
    </location>
</feature>
<evidence type="ECO:0000256" key="1">
    <source>
        <dbReference type="SAM" id="Phobius"/>
    </source>
</evidence>
<evidence type="ECO:0000313" key="2">
    <source>
        <dbReference type="EMBL" id="SMP74813.1"/>
    </source>
</evidence>
<gene>
    <name evidence="2" type="ORF">SAMN06296065_107169</name>
</gene>
<feature type="transmembrane region" description="Helical" evidence="1">
    <location>
        <begin position="119"/>
        <end position="139"/>
    </location>
</feature>
<keyword evidence="1" id="KW-0812">Transmembrane</keyword>
<accession>A0ABY1QLH6</accession>
<evidence type="ECO:0008006" key="4">
    <source>
        <dbReference type="Google" id="ProtNLM"/>
    </source>
</evidence>
<sequence>MIEQTSQGDRAGGARCRPLLALVPAGILLVLLLRPVWDVDIFWQLKLGELILEQAGPIRTEPFAARHLGEPLPAVAWAGQAVLAFARQIGGWDLVRVLDAVCWLGGFLAVSAACRWRGASAAGVALAIALACFAALPTASVRPQSFACLCFGLLLALHRLQLRPVLTIVIGASLLVAWQNLHPSVSVGVIAMSLAALPRWIGWLRRRNEPPVAASALALLGLAAMFATPDGVSLLETSALNAEMSVLMGASEWRPLWIAANGKHALRIMVVLLAAIVLLRRYRRLDASELAVALGLLVMTVAAYRFVLFWAVAIVPVVSRCLRGGDEGHSRREALIAGSALLLVAIGTPVLAPTRFSASLPLAAVEHLRRFQVQGTVYGDFPFGGVLIDAGYPDWKVAYDGRYYRYSRKEWQYNGGIETGIVPLVDVVRKWNPAAFVLDSVHNRPLAEALSQSPAWRLTYASDGIVVYLPRLSRRESPGSAPH</sequence>
<feature type="transmembrane region" description="Helical" evidence="1">
    <location>
        <begin position="184"/>
        <end position="201"/>
    </location>
</feature>
<evidence type="ECO:0000313" key="3">
    <source>
        <dbReference type="Proteomes" id="UP001157910"/>
    </source>
</evidence>
<comment type="caution">
    <text evidence="2">The sequence shown here is derived from an EMBL/GenBank/DDBJ whole genome shotgun (WGS) entry which is preliminary data.</text>
</comment>
<feature type="transmembrane region" description="Helical" evidence="1">
    <location>
        <begin position="19"/>
        <end position="37"/>
    </location>
</feature>